<accession>A0A7S3NFZ7</accession>
<comment type="subcellular location">
    <subcellularLocation>
        <location evidence="2">Cytoplasm</location>
        <location evidence="2">Cytosol</location>
    </subcellularLocation>
    <subcellularLocation>
        <location evidence="1">Peroxisome matrix</location>
    </subcellularLocation>
</comment>
<dbReference type="GO" id="GO:0005829">
    <property type="term" value="C:cytosol"/>
    <property type="evidence" value="ECO:0007669"/>
    <property type="project" value="UniProtKB-SubCell"/>
</dbReference>
<evidence type="ECO:0000256" key="8">
    <source>
        <dbReference type="ARBA" id="ARBA00023140"/>
    </source>
</evidence>
<dbReference type="SMART" id="SM00320">
    <property type="entry name" value="WD40"/>
    <property type="match status" value="2"/>
</dbReference>
<comment type="similarity">
    <text evidence="9">Belongs to the WD repeat peroxin-7 family.</text>
</comment>
<evidence type="ECO:0000256" key="4">
    <source>
        <dbReference type="ARBA" id="ARBA00022490"/>
    </source>
</evidence>
<dbReference type="InterPro" id="IPR019775">
    <property type="entry name" value="WD40_repeat_CS"/>
</dbReference>
<evidence type="ECO:0000256" key="2">
    <source>
        <dbReference type="ARBA" id="ARBA00004514"/>
    </source>
</evidence>
<organism evidence="12">
    <name type="scientific">Euplotes harpa</name>
    <dbReference type="NCBI Taxonomy" id="151035"/>
    <lineage>
        <taxon>Eukaryota</taxon>
        <taxon>Sar</taxon>
        <taxon>Alveolata</taxon>
        <taxon>Ciliophora</taxon>
        <taxon>Intramacronucleata</taxon>
        <taxon>Spirotrichea</taxon>
        <taxon>Hypotrichia</taxon>
        <taxon>Euplotida</taxon>
        <taxon>Euplotidae</taxon>
        <taxon>Euplotes</taxon>
    </lineage>
</organism>
<dbReference type="GO" id="GO:0016558">
    <property type="term" value="P:protein import into peroxisome matrix"/>
    <property type="evidence" value="ECO:0007669"/>
    <property type="project" value="InterPro"/>
</dbReference>
<dbReference type="EMBL" id="HBII01035481">
    <property type="protein sequence ID" value="CAE0355947.1"/>
    <property type="molecule type" value="Transcribed_RNA"/>
</dbReference>
<dbReference type="InterPro" id="IPR044536">
    <property type="entry name" value="PEX7"/>
</dbReference>
<dbReference type="InterPro" id="IPR015943">
    <property type="entry name" value="WD40/YVTN_repeat-like_dom_sf"/>
</dbReference>
<feature type="repeat" description="WD" evidence="11">
    <location>
        <begin position="6"/>
        <end position="48"/>
    </location>
</feature>
<name>A0A7S3NFZ7_9SPIT</name>
<evidence type="ECO:0000256" key="3">
    <source>
        <dbReference type="ARBA" id="ARBA00022448"/>
    </source>
</evidence>
<dbReference type="PANTHER" id="PTHR46027">
    <property type="entry name" value="PEROXISOMAL TARGETING SIGNAL 2 RECEPTOR"/>
    <property type="match status" value="1"/>
</dbReference>
<dbReference type="GO" id="GO:0005053">
    <property type="term" value="F:peroxisome matrix targeting signal-2 binding"/>
    <property type="evidence" value="ECO:0007669"/>
    <property type="project" value="InterPro"/>
</dbReference>
<dbReference type="SUPFAM" id="SSF50978">
    <property type="entry name" value="WD40 repeat-like"/>
    <property type="match status" value="1"/>
</dbReference>
<keyword evidence="5 11" id="KW-0853">WD repeat</keyword>
<keyword evidence="8" id="KW-0576">Peroxisome</keyword>
<dbReference type="PROSITE" id="PS00678">
    <property type="entry name" value="WD_REPEATS_1"/>
    <property type="match status" value="1"/>
</dbReference>
<keyword evidence="7" id="KW-0653">Protein transport</keyword>
<dbReference type="InterPro" id="IPR036322">
    <property type="entry name" value="WD40_repeat_dom_sf"/>
</dbReference>
<dbReference type="PROSITE" id="PS50294">
    <property type="entry name" value="WD_REPEATS_REGION"/>
    <property type="match status" value="1"/>
</dbReference>
<dbReference type="GO" id="GO:0005782">
    <property type="term" value="C:peroxisomal matrix"/>
    <property type="evidence" value="ECO:0007669"/>
    <property type="project" value="UniProtKB-SubCell"/>
</dbReference>
<protein>
    <recommendedName>
        <fullName evidence="10">Peroxin-7</fullName>
    </recommendedName>
</protein>
<dbReference type="Gene3D" id="2.130.10.10">
    <property type="entry name" value="YVTN repeat-like/Quinoprotein amine dehydrogenase"/>
    <property type="match status" value="1"/>
</dbReference>
<dbReference type="InterPro" id="IPR020472">
    <property type="entry name" value="WD40_PAC1"/>
</dbReference>
<sequence>MTSLYTFKHAFVAYQAVWHPTHESIVASCSGDETFRIWDLRTGSDVKAVKAHDNEILTLDFNKYENYIATGSTDTTIKIWDLRATLDEPLMTLPGHILAVK</sequence>
<keyword evidence="6" id="KW-0677">Repeat</keyword>
<evidence type="ECO:0000256" key="6">
    <source>
        <dbReference type="ARBA" id="ARBA00022737"/>
    </source>
</evidence>
<evidence type="ECO:0000256" key="10">
    <source>
        <dbReference type="ARBA" id="ARBA00032565"/>
    </source>
</evidence>
<dbReference type="PANTHER" id="PTHR46027:SF1">
    <property type="entry name" value="PEROXISOMAL TARGETING SIGNAL 2 RECEPTOR"/>
    <property type="match status" value="1"/>
</dbReference>
<keyword evidence="3" id="KW-0813">Transport</keyword>
<evidence type="ECO:0000256" key="7">
    <source>
        <dbReference type="ARBA" id="ARBA00022927"/>
    </source>
</evidence>
<evidence type="ECO:0000256" key="5">
    <source>
        <dbReference type="ARBA" id="ARBA00022574"/>
    </source>
</evidence>
<evidence type="ECO:0000256" key="9">
    <source>
        <dbReference type="ARBA" id="ARBA00024017"/>
    </source>
</evidence>
<feature type="repeat" description="WD" evidence="11">
    <location>
        <begin position="49"/>
        <end position="83"/>
    </location>
</feature>
<gene>
    <name evidence="12" type="ORF">EHAR0213_LOCUS14864</name>
</gene>
<dbReference type="InterPro" id="IPR001680">
    <property type="entry name" value="WD40_rpt"/>
</dbReference>
<dbReference type="PRINTS" id="PR00320">
    <property type="entry name" value="GPROTEINBRPT"/>
</dbReference>
<dbReference type="Pfam" id="PF00400">
    <property type="entry name" value="WD40"/>
    <property type="match status" value="2"/>
</dbReference>
<keyword evidence="4" id="KW-0963">Cytoplasm</keyword>
<evidence type="ECO:0000256" key="11">
    <source>
        <dbReference type="PROSITE-ProRule" id="PRU00221"/>
    </source>
</evidence>
<evidence type="ECO:0000256" key="1">
    <source>
        <dbReference type="ARBA" id="ARBA00004253"/>
    </source>
</evidence>
<proteinExistence type="inferred from homology"/>
<dbReference type="PROSITE" id="PS50082">
    <property type="entry name" value="WD_REPEATS_2"/>
    <property type="match status" value="2"/>
</dbReference>
<evidence type="ECO:0000313" key="12">
    <source>
        <dbReference type="EMBL" id="CAE0355947.1"/>
    </source>
</evidence>
<dbReference type="AlphaFoldDB" id="A0A7S3NFZ7"/>
<reference evidence="12" key="1">
    <citation type="submission" date="2021-01" db="EMBL/GenBank/DDBJ databases">
        <authorList>
            <person name="Corre E."/>
            <person name="Pelletier E."/>
            <person name="Niang G."/>
            <person name="Scheremetjew M."/>
            <person name="Finn R."/>
            <person name="Kale V."/>
            <person name="Holt S."/>
            <person name="Cochrane G."/>
            <person name="Meng A."/>
            <person name="Brown T."/>
            <person name="Cohen L."/>
        </authorList>
    </citation>
    <scope>NUCLEOTIDE SEQUENCE</scope>
    <source>
        <strain evidence="12">FSP1.4</strain>
    </source>
</reference>